<organism evidence="7 8">
    <name type="scientific">Cuscuta campestris</name>
    <dbReference type="NCBI Taxonomy" id="132261"/>
    <lineage>
        <taxon>Eukaryota</taxon>
        <taxon>Viridiplantae</taxon>
        <taxon>Streptophyta</taxon>
        <taxon>Embryophyta</taxon>
        <taxon>Tracheophyta</taxon>
        <taxon>Spermatophyta</taxon>
        <taxon>Magnoliopsida</taxon>
        <taxon>eudicotyledons</taxon>
        <taxon>Gunneridae</taxon>
        <taxon>Pentapetalae</taxon>
        <taxon>asterids</taxon>
        <taxon>lamiids</taxon>
        <taxon>Solanales</taxon>
        <taxon>Convolvulaceae</taxon>
        <taxon>Cuscuteae</taxon>
        <taxon>Cuscuta</taxon>
        <taxon>Cuscuta subgen. Grammica</taxon>
        <taxon>Cuscuta sect. Cleistogrammica</taxon>
    </lineage>
</organism>
<evidence type="ECO:0000256" key="3">
    <source>
        <dbReference type="ARBA" id="ARBA00022833"/>
    </source>
</evidence>
<evidence type="ECO:0000256" key="1">
    <source>
        <dbReference type="ARBA" id="ARBA00022723"/>
    </source>
</evidence>
<sequence>MESIASHDSQCEKQNEAQNASITKESRVKSSSSRPKRKERSAPSTRSEVWAHFTRFTITKDDVLLHKARCDHCGREFAANTKSNGTSSLKNHLKNCVSFPREKGDDDQTELICGTVDGEGNVPITLGKYSADALRKGIAKMIIIDELPFKFVEGKGFRKCISIAAPRFKMPSRWTVARDCYGIYLEEQTKIKKLFQGAQKFEKAFDRFEDVESNYITALIEDKGIPSHDDWEIDLSKLKLDPVIDA</sequence>
<gene>
    <name evidence="7" type="ORF">CCAM_LOCUS41629</name>
</gene>
<dbReference type="InterPro" id="IPR053031">
    <property type="entry name" value="Cuticle_assoc_protein"/>
</dbReference>
<dbReference type="InterPro" id="IPR036236">
    <property type="entry name" value="Znf_C2H2_sf"/>
</dbReference>
<dbReference type="PANTHER" id="PTHR34396">
    <property type="entry name" value="OS03G0264950 PROTEIN-RELATED"/>
    <property type="match status" value="1"/>
</dbReference>
<dbReference type="GO" id="GO:1990837">
    <property type="term" value="F:sequence-specific double-stranded DNA binding"/>
    <property type="evidence" value="ECO:0007669"/>
    <property type="project" value="TreeGrafter"/>
</dbReference>
<proteinExistence type="predicted"/>
<evidence type="ECO:0000256" key="5">
    <source>
        <dbReference type="SAM" id="MobiDB-lite"/>
    </source>
</evidence>
<dbReference type="PROSITE" id="PS50808">
    <property type="entry name" value="ZF_BED"/>
    <property type="match status" value="1"/>
</dbReference>
<keyword evidence="8" id="KW-1185">Reference proteome</keyword>
<dbReference type="SUPFAM" id="SSF57667">
    <property type="entry name" value="beta-beta-alpha zinc fingers"/>
    <property type="match status" value="1"/>
</dbReference>
<dbReference type="GO" id="GO:0006357">
    <property type="term" value="P:regulation of transcription by RNA polymerase II"/>
    <property type="evidence" value="ECO:0007669"/>
    <property type="project" value="TreeGrafter"/>
</dbReference>
<evidence type="ECO:0000256" key="2">
    <source>
        <dbReference type="ARBA" id="ARBA00022771"/>
    </source>
</evidence>
<dbReference type="Pfam" id="PF02892">
    <property type="entry name" value="zf-BED"/>
    <property type="match status" value="1"/>
</dbReference>
<dbReference type="SUPFAM" id="SSF140996">
    <property type="entry name" value="Hermes dimerisation domain"/>
    <property type="match status" value="1"/>
</dbReference>
<protein>
    <recommendedName>
        <fullName evidence="6">BED-type domain-containing protein</fullName>
    </recommendedName>
</protein>
<name>A0A484NG15_9ASTE</name>
<reference evidence="7 8" key="1">
    <citation type="submission" date="2018-04" db="EMBL/GenBank/DDBJ databases">
        <authorList>
            <person name="Vogel A."/>
        </authorList>
    </citation>
    <scope>NUCLEOTIDE SEQUENCE [LARGE SCALE GENOMIC DNA]</scope>
</reference>
<dbReference type="EMBL" id="OOIL02006673">
    <property type="protein sequence ID" value="VFQ99853.1"/>
    <property type="molecule type" value="Genomic_DNA"/>
</dbReference>
<dbReference type="AlphaFoldDB" id="A0A484NG15"/>
<evidence type="ECO:0000313" key="8">
    <source>
        <dbReference type="Proteomes" id="UP000595140"/>
    </source>
</evidence>
<feature type="domain" description="BED-type" evidence="6">
    <location>
        <begin position="44"/>
        <end position="103"/>
    </location>
</feature>
<feature type="region of interest" description="Disordered" evidence="5">
    <location>
        <begin position="1"/>
        <end position="46"/>
    </location>
</feature>
<dbReference type="SMART" id="SM00614">
    <property type="entry name" value="ZnF_BED"/>
    <property type="match status" value="1"/>
</dbReference>
<evidence type="ECO:0000259" key="6">
    <source>
        <dbReference type="PROSITE" id="PS50808"/>
    </source>
</evidence>
<accession>A0A484NG15</accession>
<evidence type="ECO:0000256" key="4">
    <source>
        <dbReference type="PROSITE-ProRule" id="PRU00027"/>
    </source>
</evidence>
<keyword evidence="1" id="KW-0479">Metal-binding</keyword>
<dbReference type="OrthoDB" id="1306030at2759"/>
<dbReference type="InterPro" id="IPR003656">
    <property type="entry name" value="Znf_BED"/>
</dbReference>
<dbReference type="GO" id="GO:0005634">
    <property type="term" value="C:nucleus"/>
    <property type="evidence" value="ECO:0007669"/>
    <property type="project" value="TreeGrafter"/>
</dbReference>
<dbReference type="Proteomes" id="UP000595140">
    <property type="component" value="Unassembled WGS sequence"/>
</dbReference>
<evidence type="ECO:0000313" key="7">
    <source>
        <dbReference type="EMBL" id="VFQ99853.1"/>
    </source>
</evidence>
<dbReference type="GO" id="GO:0008270">
    <property type="term" value="F:zinc ion binding"/>
    <property type="evidence" value="ECO:0007669"/>
    <property type="project" value="UniProtKB-KW"/>
</dbReference>
<dbReference type="PANTHER" id="PTHR34396:SF27">
    <property type="entry name" value="OS08G0208700 PROTEIN"/>
    <property type="match status" value="1"/>
</dbReference>
<keyword evidence="3" id="KW-0862">Zinc</keyword>
<keyword evidence="2 4" id="KW-0863">Zinc-finger</keyword>